<evidence type="ECO:0000256" key="4">
    <source>
        <dbReference type="ARBA" id="ARBA00023274"/>
    </source>
</evidence>
<evidence type="ECO:0000256" key="3">
    <source>
        <dbReference type="ARBA" id="ARBA00022980"/>
    </source>
</evidence>
<name>A0A4V3CWH1_9HYPH</name>
<keyword evidence="6" id="KW-0694">RNA-binding</keyword>
<organism evidence="7 8">
    <name type="scientific">Oharaeibacter diazotrophicus</name>
    <dbReference type="NCBI Taxonomy" id="1920512"/>
    <lineage>
        <taxon>Bacteria</taxon>
        <taxon>Pseudomonadati</taxon>
        <taxon>Pseudomonadota</taxon>
        <taxon>Alphaproteobacteria</taxon>
        <taxon>Hyphomicrobiales</taxon>
        <taxon>Pleomorphomonadaceae</taxon>
        <taxon>Oharaeibacter</taxon>
    </lineage>
</organism>
<keyword evidence="8" id="KW-1185">Reference proteome</keyword>
<dbReference type="InterPro" id="IPR043141">
    <property type="entry name" value="Ribosomal_uL10-like_sf"/>
</dbReference>
<dbReference type="InterPro" id="IPR001790">
    <property type="entry name" value="Ribosomal_uL10"/>
</dbReference>
<comment type="caution">
    <text evidence="7">The sequence shown here is derived from an EMBL/GenBank/DDBJ whole genome shotgun (WGS) entry which is preliminary data.</text>
</comment>
<evidence type="ECO:0000313" key="7">
    <source>
        <dbReference type="EMBL" id="TDP86348.1"/>
    </source>
</evidence>
<sequence length="172" mass="17993">MDRAEKRELVGTLNTAFKDAGVIVVAHYQGLTVAELQAFRARVREAGGKVKVAKNRLAKLALQGTDAAHIADLFKGPTVVAYSADPVAASKVAVEYARTNDKLVILGGALGKTNMDPDGVKALASLPSLDELRAKLVGMIQTPATRIAGVVQAPAAQLARVFGAYAKKDEAA</sequence>
<dbReference type="InterPro" id="IPR047865">
    <property type="entry name" value="Ribosomal_uL10_bac_type"/>
</dbReference>
<dbReference type="RefSeq" id="WP_126537387.1">
    <property type="nucleotide sequence ID" value="NZ_BSPM01000008.1"/>
</dbReference>
<evidence type="ECO:0000256" key="2">
    <source>
        <dbReference type="ARBA" id="ARBA00008889"/>
    </source>
</evidence>
<evidence type="ECO:0000256" key="6">
    <source>
        <dbReference type="HAMAP-Rule" id="MF_00362"/>
    </source>
</evidence>
<keyword evidence="3 6" id="KW-0689">Ribosomal protein</keyword>
<dbReference type="CDD" id="cd05797">
    <property type="entry name" value="Ribosomal_L10"/>
    <property type="match status" value="1"/>
</dbReference>
<dbReference type="EMBL" id="SNXY01000006">
    <property type="protein sequence ID" value="TDP86348.1"/>
    <property type="molecule type" value="Genomic_DNA"/>
</dbReference>
<proteinExistence type="inferred from homology"/>
<comment type="subunit">
    <text evidence="6">Part of the ribosomal stalk of the 50S ribosomal subunit. The N-terminus interacts with L11 and the large rRNA to form the base of the stalk. The C-terminus forms an elongated spine to which L12 dimers bind in a sequential fashion forming a multimeric L10(L12)X complex.</text>
</comment>
<gene>
    <name evidence="6" type="primary">rplJ</name>
    <name evidence="7" type="ORF">EDD54_0219</name>
</gene>
<dbReference type="PROSITE" id="PS01109">
    <property type="entry name" value="RIBOSOMAL_L10"/>
    <property type="match status" value="1"/>
</dbReference>
<comment type="function">
    <text evidence="1 6">Forms part of the ribosomal stalk, playing a central role in the interaction of the ribosome with GTP-bound translation factors.</text>
</comment>
<dbReference type="Proteomes" id="UP000294547">
    <property type="component" value="Unassembled WGS sequence"/>
</dbReference>
<keyword evidence="4 6" id="KW-0687">Ribonucleoprotein</keyword>
<dbReference type="GO" id="GO:0006412">
    <property type="term" value="P:translation"/>
    <property type="evidence" value="ECO:0007669"/>
    <property type="project" value="UniProtKB-UniRule"/>
</dbReference>
<dbReference type="Gene3D" id="6.10.250.290">
    <property type="match status" value="1"/>
</dbReference>
<dbReference type="GO" id="GO:0003735">
    <property type="term" value="F:structural constituent of ribosome"/>
    <property type="evidence" value="ECO:0007669"/>
    <property type="project" value="InterPro"/>
</dbReference>
<dbReference type="InterPro" id="IPR002363">
    <property type="entry name" value="Ribosomal_uL10_CS_bac"/>
</dbReference>
<evidence type="ECO:0000256" key="1">
    <source>
        <dbReference type="ARBA" id="ARBA00002633"/>
    </source>
</evidence>
<comment type="similarity">
    <text evidence="2 6">Belongs to the universal ribosomal protein uL10 family.</text>
</comment>
<dbReference type="HAMAP" id="MF_00362">
    <property type="entry name" value="Ribosomal_uL10"/>
    <property type="match status" value="1"/>
</dbReference>
<dbReference type="AlphaFoldDB" id="A0A4V3CWH1"/>
<evidence type="ECO:0000256" key="5">
    <source>
        <dbReference type="ARBA" id="ARBA00035202"/>
    </source>
</evidence>
<protein>
    <recommendedName>
        <fullName evidence="5 6">Large ribosomal subunit protein uL10</fullName>
    </recommendedName>
</protein>
<dbReference type="OrthoDB" id="9791972at2"/>
<dbReference type="SUPFAM" id="SSF160369">
    <property type="entry name" value="Ribosomal protein L10-like"/>
    <property type="match status" value="1"/>
</dbReference>
<dbReference type="GO" id="GO:0015934">
    <property type="term" value="C:large ribosomal subunit"/>
    <property type="evidence" value="ECO:0007669"/>
    <property type="project" value="InterPro"/>
</dbReference>
<dbReference type="Gene3D" id="3.30.70.1730">
    <property type="match status" value="1"/>
</dbReference>
<dbReference type="Pfam" id="PF00466">
    <property type="entry name" value="Ribosomal_L10"/>
    <property type="match status" value="1"/>
</dbReference>
<reference evidence="7 8" key="1">
    <citation type="submission" date="2019-03" db="EMBL/GenBank/DDBJ databases">
        <title>Genomic Encyclopedia of Type Strains, Phase IV (KMG-IV): sequencing the most valuable type-strain genomes for metagenomic binning, comparative biology and taxonomic classification.</title>
        <authorList>
            <person name="Goeker M."/>
        </authorList>
    </citation>
    <scope>NUCLEOTIDE SEQUENCE [LARGE SCALE GENOMIC DNA]</scope>
    <source>
        <strain evidence="7 8">DSM 102969</strain>
    </source>
</reference>
<keyword evidence="6" id="KW-0699">rRNA-binding</keyword>
<dbReference type="InterPro" id="IPR022973">
    <property type="entry name" value="Ribosomal_uL10_bac"/>
</dbReference>
<accession>A0A4V3CWH1</accession>
<evidence type="ECO:0000313" key="8">
    <source>
        <dbReference type="Proteomes" id="UP000294547"/>
    </source>
</evidence>
<dbReference type="NCBIfam" id="NF000955">
    <property type="entry name" value="PRK00099.1-1"/>
    <property type="match status" value="1"/>
</dbReference>
<dbReference type="GO" id="GO:0070180">
    <property type="term" value="F:large ribosomal subunit rRNA binding"/>
    <property type="evidence" value="ECO:0007669"/>
    <property type="project" value="UniProtKB-UniRule"/>
</dbReference>
<dbReference type="PANTHER" id="PTHR11560">
    <property type="entry name" value="39S RIBOSOMAL PROTEIN L10, MITOCHONDRIAL"/>
    <property type="match status" value="1"/>
</dbReference>